<evidence type="ECO:0000256" key="5">
    <source>
        <dbReference type="ARBA" id="ARBA00022741"/>
    </source>
</evidence>
<evidence type="ECO:0000256" key="2">
    <source>
        <dbReference type="ARBA" id="ARBA00012438"/>
    </source>
</evidence>
<dbReference type="PANTHER" id="PTHR24421">
    <property type="entry name" value="NITRATE/NITRITE SENSOR PROTEIN NARX-RELATED"/>
    <property type="match status" value="1"/>
</dbReference>
<keyword evidence="12" id="KW-1185">Reference proteome</keyword>
<dbReference type="GO" id="GO:0000155">
    <property type="term" value="F:phosphorelay sensor kinase activity"/>
    <property type="evidence" value="ECO:0007669"/>
    <property type="project" value="InterPro"/>
</dbReference>
<organism evidence="11 12">
    <name type="scientific">Aeromicrobium piscarium</name>
    <dbReference type="NCBI Taxonomy" id="2590901"/>
    <lineage>
        <taxon>Bacteria</taxon>
        <taxon>Bacillati</taxon>
        <taxon>Actinomycetota</taxon>
        <taxon>Actinomycetes</taxon>
        <taxon>Propionibacteriales</taxon>
        <taxon>Nocardioidaceae</taxon>
        <taxon>Aeromicrobium</taxon>
    </lineage>
</organism>
<feature type="transmembrane region" description="Helical" evidence="9">
    <location>
        <begin position="21"/>
        <end position="42"/>
    </location>
</feature>
<feature type="transmembrane region" description="Helical" evidence="9">
    <location>
        <begin position="145"/>
        <end position="163"/>
    </location>
</feature>
<keyword evidence="9" id="KW-1133">Transmembrane helix</keyword>
<name>A0A554SPP5_9ACTN</name>
<keyword evidence="4" id="KW-0808">Transferase</keyword>
<dbReference type="CDD" id="cd16917">
    <property type="entry name" value="HATPase_UhpB-NarQ-NarX-like"/>
    <property type="match status" value="1"/>
</dbReference>
<accession>A0A554SPP5</accession>
<sequence>MERIGAVWRDRVRATERSRDISDAVFTFAAGGAFVAVGLVNTGGRSPGLTADSRWLYLLPLTAICLVMVAKRRHPLAALAAGAVIFGVDVVMGGSIGTLLGFFDLIYAAALRGPATWVRRLEVGVGVLVPVAAATTFVVSGDPQVSLLVGLAVFAVLGTPLWWGRSVRHQTELAELAAERARDLERLAELRSEEVVREERTQMARDLHDALAGQLSTIAIQSESILATPTASPERHEQGLRAIRSASVLALREMRAMIGLLRTGAEPSTSPARLAELDELVASFAGQGLRVELVVPPELPSLPAAVDQAAYRIVQESLTNELKHGGGGGVRAAVTMRHGCLGIEVTGRPRVGAPPVASEQGGIGLLTMRERAEALGGTFEAGCREDGDGSRWRIRATIPLEEIS</sequence>
<dbReference type="Pfam" id="PF07730">
    <property type="entry name" value="HisKA_3"/>
    <property type="match status" value="1"/>
</dbReference>
<evidence type="ECO:0000256" key="4">
    <source>
        <dbReference type="ARBA" id="ARBA00022679"/>
    </source>
</evidence>
<proteinExistence type="predicted"/>
<evidence type="ECO:0000256" key="7">
    <source>
        <dbReference type="ARBA" id="ARBA00022840"/>
    </source>
</evidence>
<feature type="transmembrane region" description="Helical" evidence="9">
    <location>
        <begin position="77"/>
        <end position="103"/>
    </location>
</feature>
<comment type="catalytic activity">
    <reaction evidence="1">
        <text>ATP + protein L-histidine = ADP + protein N-phospho-L-histidine.</text>
        <dbReference type="EC" id="2.7.13.3"/>
    </reaction>
</comment>
<keyword evidence="9" id="KW-0812">Transmembrane</keyword>
<dbReference type="Gene3D" id="1.20.5.1930">
    <property type="match status" value="1"/>
</dbReference>
<dbReference type="InterPro" id="IPR011712">
    <property type="entry name" value="Sig_transdc_His_kin_sub3_dim/P"/>
</dbReference>
<dbReference type="PANTHER" id="PTHR24421:SF10">
    <property type="entry name" value="NITRATE_NITRITE SENSOR PROTEIN NARQ"/>
    <property type="match status" value="1"/>
</dbReference>
<dbReference type="RefSeq" id="WP_143911270.1">
    <property type="nucleotide sequence ID" value="NZ_VLNT01000001.1"/>
</dbReference>
<keyword evidence="6 11" id="KW-0418">Kinase</keyword>
<evidence type="ECO:0000313" key="12">
    <source>
        <dbReference type="Proteomes" id="UP000316988"/>
    </source>
</evidence>
<keyword evidence="5" id="KW-0547">Nucleotide-binding</keyword>
<keyword evidence="8" id="KW-0902">Two-component regulatory system</keyword>
<feature type="transmembrane region" description="Helical" evidence="9">
    <location>
        <begin position="54"/>
        <end position="70"/>
    </location>
</feature>
<dbReference type="GO" id="GO:0005524">
    <property type="term" value="F:ATP binding"/>
    <property type="evidence" value="ECO:0007669"/>
    <property type="project" value="UniProtKB-KW"/>
</dbReference>
<keyword evidence="9" id="KW-0472">Membrane</keyword>
<dbReference type="SUPFAM" id="SSF55874">
    <property type="entry name" value="ATPase domain of HSP90 chaperone/DNA topoisomerase II/histidine kinase"/>
    <property type="match status" value="1"/>
</dbReference>
<evidence type="ECO:0000259" key="10">
    <source>
        <dbReference type="Pfam" id="PF07730"/>
    </source>
</evidence>
<protein>
    <recommendedName>
        <fullName evidence="2">histidine kinase</fullName>
        <ecNumber evidence="2">2.7.13.3</ecNumber>
    </recommendedName>
</protein>
<dbReference type="InterPro" id="IPR050482">
    <property type="entry name" value="Sensor_HK_TwoCompSys"/>
</dbReference>
<keyword evidence="3" id="KW-0597">Phosphoprotein</keyword>
<dbReference type="EMBL" id="VLNT01000001">
    <property type="protein sequence ID" value="TSD68322.1"/>
    <property type="molecule type" value="Genomic_DNA"/>
</dbReference>
<gene>
    <name evidence="11" type="ORF">FNM00_01630</name>
</gene>
<dbReference type="AlphaFoldDB" id="A0A554SPP5"/>
<dbReference type="GO" id="GO:0016020">
    <property type="term" value="C:membrane"/>
    <property type="evidence" value="ECO:0007669"/>
    <property type="project" value="InterPro"/>
</dbReference>
<dbReference type="Proteomes" id="UP000316988">
    <property type="component" value="Unassembled WGS sequence"/>
</dbReference>
<evidence type="ECO:0000256" key="6">
    <source>
        <dbReference type="ARBA" id="ARBA00022777"/>
    </source>
</evidence>
<feature type="transmembrane region" description="Helical" evidence="9">
    <location>
        <begin position="123"/>
        <end position="140"/>
    </location>
</feature>
<keyword evidence="7" id="KW-0067">ATP-binding</keyword>
<evidence type="ECO:0000256" key="1">
    <source>
        <dbReference type="ARBA" id="ARBA00000085"/>
    </source>
</evidence>
<dbReference type="Gene3D" id="3.30.565.10">
    <property type="entry name" value="Histidine kinase-like ATPase, C-terminal domain"/>
    <property type="match status" value="1"/>
</dbReference>
<evidence type="ECO:0000256" key="8">
    <source>
        <dbReference type="ARBA" id="ARBA00023012"/>
    </source>
</evidence>
<evidence type="ECO:0000256" key="3">
    <source>
        <dbReference type="ARBA" id="ARBA00022553"/>
    </source>
</evidence>
<reference evidence="11 12" key="1">
    <citation type="submission" date="2019-07" db="EMBL/GenBank/DDBJ databases">
        <authorList>
            <person name="Zhao L.H."/>
        </authorList>
    </citation>
    <scope>NUCLEOTIDE SEQUENCE [LARGE SCALE GENOMIC DNA]</scope>
    <source>
        <strain evidence="11 12">Co35</strain>
    </source>
</reference>
<comment type="caution">
    <text evidence="11">The sequence shown here is derived from an EMBL/GenBank/DDBJ whole genome shotgun (WGS) entry which is preliminary data.</text>
</comment>
<dbReference type="OrthoDB" id="227596at2"/>
<evidence type="ECO:0000256" key="9">
    <source>
        <dbReference type="SAM" id="Phobius"/>
    </source>
</evidence>
<dbReference type="InterPro" id="IPR036890">
    <property type="entry name" value="HATPase_C_sf"/>
</dbReference>
<dbReference type="EC" id="2.7.13.3" evidence="2"/>
<dbReference type="GO" id="GO:0046983">
    <property type="term" value="F:protein dimerization activity"/>
    <property type="evidence" value="ECO:0007669"/>
    <property type="project" value="InterPro"/>
</dbReference>
<feature type="domain" description="Signal transduction histidine kinase subgroup 3 dimerisation and phosphoacceptor" evidence="10">
    <location>
        <begin position="199"/>
        <end position="265"/>
    </location>
</feature>
<evidence type="ECO:0000313" key="11">
    <source>
        <dbReference type="EMBL" id="TSD68322.1"/>
    </source>
</evidence>